<sequence>MTRPTTTSLRSTEHNKMTGCQHIWGRSEGLLGYKRADARFAQHSGIARTVTSGQQRHQTAWDSHSRCQKRKSARELRAPGMGDQKRQSHADVVG</sequence>
<evidence type="ECO:0000313" key="3">
    <source>
        <dbReference type="Proteomes" id="UP000002669"/>
    </source>
</evidence>
<dbReference type="HOGENOM" id="CLU_2385718_0_0_1"/>
<protein>
    <submittedName>
        <fullName evidence="2">Uncharacterized protein</fullName>
    </submittedName>
</protein>
<evidence type="ECO:0000256" key="1">
    <source>
        <dbReference type="SAM" id="MobiDB-lite"/>
    </source>
</evidence>
<name>E4UWG1_ARTGP</name>
<dbReference type="InParanoid" id="E4UWG1"/>
<keyword evidence="3" id="KW-1185">Reference proteome</keyword>
<gene>
    <name evidence="2" type="ORF">MGYG_09057</name>
</gene>
<feature type="region of interest" description="Disordered" evidence="1">
    <location>
        <begin position="49"/>
        <end position="94"/>
    </location>
</feature>
<dbReference type="Proteomes" id="UP000002669">
    <property type="component" value="Unassembled WGS sequence"/>
</dbReference>
<reference evidence="3" key="1">
    <citation type="journal article" date="2012" name="MBio">
        <title>Comparative genome analysis of Trichophyton rubrum and related dermatophytes reveals candidate genes involved in infection.</title>
        <authorList>
            <person name="Martinez D.A."/>
            <person name="Oliver B.G."/>
            <person name="Graeser Y."/>
            <person name="Goldberg J.M."/>
            <person name="Li W."/>
            <person name="Martinez-Rossi N.M."/>
            <person name="Monod M."/>
            <person name="Shelest E."/>
            <person name="Barton R.C."/>
            <person name="Birch E."/>
            <person name="Brakhage A.A."/>
            <person name="Chen Z."/>
            <person name="Gurr S.J."/>
            <person name="Heiman D."/>
            <person name="Heitman J."/>
            <person name="Kosti I."/>
            <person name="Rossi A."/>
            <person name="Saif S."/>
            <person name="Samalova M."/>
            <person name="Saunders C.W."/>
            <person name="Shea T."/>
            <person name="Summerbell R.C."/>
            <person name="Xu J."/>
            <person name="Young S."/>
            <person name="Zeng Q."/>
            <person name="Birren B.W."/>
            <person name="Cuomo C.A."/>
            <person name="White T.C."/>
        </authorList>
    </citation>
    <scope>NUCLEOTIDE SEQUENCE [LARGE SCALE GENOMIC DNA]</scope>
    <source>
        <strain evidence="3">ATCC MYA-4604 / CBS 118893</strain>
    </source>
</reference>
<dbReference type="AlphaFoldDB" id="E4UWG1"/>
<dbReference type="EMBL" id="DS989825">
    <property type="protein sequence ID" value="EFR01717.1"/>
    <property type="molecule type" value="Genomic_DNA"/>
</dbReference>
<dbReference type="VEuPathDB" id="FungiDB:MGYG_09057"/>
<organism evidence="3">
    <name type="scientific">Arthroderma gypseum (strain ATCC MYA-4604 / CBS 118893)</name>
    <name type="common">Microsporum gypseum</name>
    <dbReference type="NCBI Taxonomy" id="535722"/>
    <lineage>
        <taxon>Eukaryota</taxon>
        <taxon>Fungi</taxon>
        <taxon>Dikarya</taxon>
        <taxon>Ascomycota</taxon>
        <taxon>Pezizomycotina</taxon>
        <taxon>Eurotiomycetes</taxon>
        <taxon>Eurotiomycetidae</taxon>
        <taxon>Onygenales</taxon>
        <taxon>Arthrodermataceae</taxon>
        <taxon>Nannizzia</taxon>
    </lineage>
</organism>
<evidence type="ECO:0000313" key="2">
    <source>
        <dbReference type="EMBL" id="EFR01717.1"/>
    </source>
</evidence>
<accession>E4UWG1</accession>
<dbReference type="GeneID" id="10027396"/>
<feature type="compositionally biased region" description="Basic and acidic residues" evidence="1">
    <location>
        <begin position="73"/>
        <end position="94"/>
    </location>
</feature>
<dbReference type="RefSeq" id="XP_003172128.1">
    <property type="nucleotide sequence ID" value="XM_003172080.1"/>
</dbReference>
<feature type="compositionally biased region" description="Polar residues" evidence="1">
    <location>
        <begin position="49"/>
        <end position="62"/>
    </location>
</feature>
<proteinExistence type="predicted"/>